<name>A0A388M6U0_CHABU</name>
<gene>
    <name evidence="10" type="ORF">CBR_g50476</name>
</gene>
<feature type="region of interest" description="Disordered" evidence="8">
    <location>
        <begin position="101"/>
        <end position="194"/>
    </location>
</feature>
<keyword evidence="5 6" id="KW-0687">Ribonucleoprotein</keyword>
<evidence type="ECO:0000256" key="3">
    <source>
        <dbReference type="ARBA" id="ARBA00022884"/>
    </source>
</evidence>
<dbReference type="GO" id="GO:1990904">
    <property type="term" value="C:ribonucleoprotein complex"/>
    <property type="evidence" value="ECO:0007669"/>
    <property type="project" value="UniProtKB-UniRule"/>
</dbReference>
<dbReference type="Gramene" id="GBG90298">
    <property type="protein sequence ID" value="GBG90298"/>
    <property type="gene ID" value="CBR_g50476"/>
</dbReference>
<proteinExistence type="inferred from homology"/>
<evidence type="ECO:0000259" key="9">
    <source>
        <dbReference type="PROSITE" id="PS50881"/>
    </source>
</evidence>
<keyword evidence="11" id="KW-1185">Reference proteome</keyword>
<dbReference type="FunFam" id="3.30.230.10:FF:000002">
    <property type="entry name" value="30S ribosomal protein S5"/>
    <property type="match status" value="1"/>
</dbReference>
<comment type="caution">
    <text evidence="10">The sequence shown here is derived from an EMBL/GenBank/DDBJ whole genome shotgun (WGS) entry which is preliminary data.</text>
</comment>
<comment type="similarity">
    <text evidence="1 7">Belongs to the universal ribosomal protein uS5 family.</text>
</comment>
<evidence type="ECO:0000256" key="8">
    <source>
        <dbReference type="SAM" id="MobiDB-lite"/>
    </source>
</evidence>
<evidence type="ECO:0000313" key="11">
    <source>
        <dbReference type="Proteomes" id="UP000265515"/>
    </source>
</evidence>
<keyword evidence="2" id="KW-0699">rRNA-binding</keyword>
<reference evidence="10 11" key="1">
    <citation type="journal article" date="2018" name="Cell">
        <title>The Chara Genome: Secondary Complexity and Implications for Plant Terrestrialization.</title>
        <authorList>
            <person name="Nishiyama T."/>
            <person name="Sakayama H."/>
            <person name="Vries J.D."/>
            <person name="Buschmann H."/>
            <person name="Saint-Marcoux D."/>
            <person name="Ullrich K.K."/>
            <person name="Haas F.B."/>
            <person name="Vanderstraeten L."/>
            <person name="Becker D."/>
            <person name="Lang D."/>
            <person name="Vosolsobe S."/>
            <person name="Rombauts S."/>
            <person name="Wilhelmsson P.K.I."/>
            <person name="Janitza P."/>
            <person name="Kern R."/>
            <person name="Heyl A."/>
            <person name="Rumpler F."/>
            <person name="Villalobos L.I.A.C."/>
            <person name="Clay J.M."/>
            <person name="Skokan R."/>
            <person name="Toyoda A."/>
            <person name="Suzuki Y."/>
            <person name="Kagoshima H."/>
            <person name="Schijlen E."/>
            <person name="Tajeshwar N."/>
            <person name="Catarino B."/>
            <person name="Hetherington A.J."/>
            <person name="Saltykova A."/>
            <person name="Bonnot C."/>
            <person name="Breuninger H."/>
            <person name="Symeonidi A."/>
            <person name="Radhakrishnan G.V."/>
            <person name="Van Nieuwerburgh F."/>
            <person name="Deforce D."/>
            <person name="Chang C."/>
            <person name="Karol K.G."/>
            <person name="Hedrich R."/>
            <person name="Ulvskov P."/>
            <person name="Glockner G."/>
            <person name="Delwiche C.F."/>
            <person name="Petrasek J."/>
            <person name="Van de Peer Y."/>
            <person name="Friml J."/>
            <person name="Beilby M."/>
            <person name="Dolan L."/>
            <person name="Kohara Y."/>
            <person name="Sugano S."/>
            <person name="Fujiyama A."/>
            <person name="Delaux P.-M."/>
            <person name="Quint M."/>
            <person name="TheiBen G."/>
            <person name="Hagemann M."/>
            <person name="Harholt J."/>
            <person name="Dunand C."/>
            <person name="Zachgo S."/>
            <person name="Langdale J."/>
            <person name="Maumus F."/>
            <person name="Straeten D.V.D."/>
            <person name="Gould S.B."/>
            <person name="Rensing S.A."/>
        </authorList>
    </citation>
    <scope>NUCLEOTIDE SEQUENCE [LARGE SCALE GENOMIC DNA]</scope>
    <source>
        <strain evidence="10 11">S276</strain>
    </source>
</reference>
<accession>A0A388M6U0</accession>
<dbReference type="Proteomes" id="UP000265515">
    <property type="component" value="Unassembled WGS sequence"/>
</dbReference>
<dbReference type="InterPro" id="IPR014721">
    <property type="entry name" value="Ribsml_uS5_D2-typ_fold_subgr"/>
</dbReference>
<dbReference type="GO" id="GO:0005840">
    <property type="term" value="C:ribosome"/>
    <property type="evidence" value="ECO:0007669"/>
    <property type="project" value="UniProtKB-KW"/>
</dbReference>
<dbReference type="InterPro" id="IPR020568">
    <property type="entry name" value="Ribosomal_Su5_D2-typ_SF"/>
</dbReference>
<dbReference type="EMBL" id="BFEA01000801">
    <property type="protein sequence ID" value="GBG90298.1"/>
    <property type="molecule type" value="Genomic_DNA"/>
</dbReference>
<dbReference type="OMA" id="HTIFHEQ"/>
<dbReference type="PROSITE" id="PS00585">
    <property type="entry name" value="RIBOSOMAL_S5"/>
    <property type="match status" value="1"/>
</dbReference>
<keyword evidence="3" id="KW-0694">RNA-binding</keyword>
<dbReference type="GO" id="GO:0019843">
    <property type="term" value="F:rRNA binding"/>
    <property type="evidence" value="ECO:0007669"/>
    <property type="project" value="UniProtKB-KW"/>
</dbReference>
<evidence type="ECO:0000256" key="7">
    <source>
        <dbReference type="RuleBase" id="RU003823"/>
    </source>
</evidence>
<dbReference type="Gene3D" id="3.30.230.10">
    <property type="match status" value="1"/>
</dbReference>
<protein>
    <recommendedName>
        <fullName evidence="9">S5 DRBM domain-containing protein</fullName>
    </recommendedName>
</protein>
<dbReference type="AlphaFoldDB" id="A0A388M6U0"/>
<dbReference type="OrthoDB" id="309483at2759"/>
<dbReference type="PANTHER" id="PTHR48432">
    <property type="entry name" value="S5 DRBM DOMAIN-CONTAINING PROTEIN"/>
    <property type="match status" value="1"/>
</dbReference>
<dbReference type="Pfam" id="PF00333">
    <property type="entry name" value="Ribosomal_S5"/>
    <property type="match status" value="1"/>
</dbReference>
<evidence type="ECO:0000256" key="1">
    <source>
        <dbReference type="ARBA" id="ARBA00008945"/>
    </source>
</evidence>
<sequence>MALRHVMRQLASSQPPGLCIRTFRSATGFRSAASSCERTRVTNCLLQSSPEGSNPRTWAAERALHPGPTWSQVHRTKPIHPTVAGTGLHFMSRIAQLHYRPEETGSGPSGPTPASVTAGQDVAAAESEAGSAAAASATPSTSNVAATETSSPPEGGQEMQQESKQASSRSKVPDSSAASEGQQVWPGGGGVSVGDEVAEWWRGEADEDDEGEGGAMGDEGVSKEVQRMVSQLEGKSRTQQAFLIGQMLKVKPLADVFVGDRELLQHMNLETKLIDVNRVDKVTKGGRMTRYSALIVMGNKDGVVGFGKGKASEVAKARNKAILRALKSLQYCERYQNHTIFHEQVVKYGTTKLYLWPARSGTGMRANYTVGAILRLAGFKDVKSKVIGSHNPHNTVKATFKALGLIKTPEDMARIYGRTVIEKPILYK</sequence>
<dbReference type="InterPro" id="IPR018192">
    <property type="entry name" value="Ribosomal_uS5_N_CS"/>
</dbReference>
<feature type="compositionally biased region" description="Low complexity" evidence="8">
    <location>
        <begin position="123"/>
        <end position="147"/>
    </location>
</feature>
<dbReference type="PROSITE" id="PS50881">
    <property type="entry name" value="S5_DSRBD"/>
    <property type="match status" value="1"/>
</dbReference>
<dbReference type="InterPro" id="IPR005324">
    <property type="entry name" value="Ribosomal_uS5_C"/>
</dbReference>
<dbReference type="SUPFAM" id="SSF54211">
    <property type="entry name" value="Ribosomal protein S5 domain 2-like"/>
    <property type="match status" value="1"/>
</dbReference>
<evidence type="ECO:0000256" key="6">
    <source>
        <dbReference type="PROSITE-ProRule" id="PRU00268"/>
    </source>
</evidence>
<dbReference type="GO" id="GO:0006412">
    <property type="term" value="P:translation"/>
    <property type="evidence" value="ECO:0007669"/>
    <property type="project" value="InterPro"/>
</dbReference>
<feature type="domain" description="S5 DRBM" evidence="9">
    <location>
        <begin position="269"/>
        <end position="332"/>
    </location>
</feature>
<dbReference type="GO" id="GO:0005737">
    <property type="term" value="C:cytoplasm"/>
    <property type="evidence" value="ECO:0007669"/>
    <property type="project" value="UniProtKB-ARBA"/>
</dbReference>
<dbReference type="Pfam" id="PF03719">
    <property type="entry name" value="Ribosomal_S5_C"/>
    <property type="match status" value="1"/>
</dbReference>
<feature type="compositionally biased region" description="Polar residues" evidence="8">
    <location>
        <begin position="148"/>
        <end position="170"/>
    </location>
</feature>
<organism evidence="10 11">
    <name type="scientific">Chara braunii</name>
    <name type="common">Braun's stonewort</name>
    <dbReference type="NCBI Taxonomy" id="69332"/>
    <lineage>
        <taxon>Eukaryota</taxon>
        <taxon>Viridiplantae</taxon>
        <taxon>Streptophyta</taxon>
        <taxon>Charophyceae</taxon>
        <taxon>Charales</taxon>
        <taxon>Characeae</taxon>
        <taxon>Chara</taxon>
    </lineage>
</organism>
<evidence type="ECO:0000313" key="10">
    <source>
        <dbReference type="EMBL" id="GBG90298.1"/>
    </source>
</evidence>
<keyword evidence="4 6" id="KW-0689">Ribosomal protein</keyword>
<evidence type="ECO:0000256" key="4">
    <source>
        <dbReference type="ARBA" id="ARBA00022980"/>
    </source>
</evidence>
<dbReference type="InterPro" id="IPR013810">
    <property type="entry name" value="Ribosomal_uS5_N"/>
</dbReference>
<dbReference type="GO" id="GO:0003735">
    <property type="term" value="F:structural constituent of ribosome"/>
    <property type="evidence" value="ECO:0007669"/>
    <property type="project" value="UniProtKB-UniRule"/>
</dbReference>
<evidence type="ECO:0000256" key="2">
    <source>
        <dbReference type="ARBA" id="ARBA00022730"/>
    </source>
</evidence>
<evidence type="ECO:0000256" key="5">
    <source>
        <dbReference type="ARBA" id="ARBA00023274"/>
    </source>
</evidence>
<dbReference type="SUPFAM" id="SSF54768">
    <property type="entry name" value="dsRNA-binding domain-like"/>
    <property type="match status" value="1"/>
</dbReference>
<dbReference type="InterPro" id="IPR000851">
    <property type="entry name" value="Ribosomal_uS5"/>
</dbReference>
<dbReference type="STRING" id="69332.A0A388M6U0"/>
<dbReference type="PANTHER" id="PTHR48432:SF1">
    <property type="entry name" value="S5 DRBM DOMAIN-CONTAINING PROTEIN"/>
    <property type="match status" value="1"/>
</dbReference>
<dbReference type="Gene3D" id="3.30.160.20">
    <property type="match status" value="1"/>
</dbReference>